<sequence length="115" mass="12620">MKRSTLFLFLFVFALSEVFLAAKRVQVRASVGKKNSSGLRFVRSPKCPDDSQCDNTCKSFGLNGGFVDNGYCFCGDQNDAIDWDKEENCVKLCDGLGVGRRKILGDGACVCNDCE</sequence>
<dbReference type="Proteomes" id="UP001201812">
    <property type="component" value="Unassembled WGS sequence"/>
</dbReference>
<organism evidence="2 3">
    <name type="scientific">Ditylenchus destructor</name>
    <dbReference type="NCBI Taxonomy" id="166010"/>
    <lineage>
        <taxon>Eukaryota</taxon>
        <taxon>Metazoa</taxon>
        <taxon>Ecdysozoa</taxon>
        <taxon>Nematoda</taxon>
        <taxon>Chromadorea</taxon>
        <taxon>Rhabditida</taxon>
        <taxon>Tylenchina</taxon>
        <taxon>Tylenchomorpha</taxon>
        <taxon>Sphaerularioidea</taxon>
        <taxon>Anguinidae</taxon>
        <taxon>Anguininae</taxon>
        <taxon>Ditylenchus</taxon>
    </lineage>
</organism>
<feature type="signal peptide" evidence="1">
    <location>
        <begin position="1"/>
        <end position="16"/>
    </location>
</feature>
<evidence type="ECO:0008006" key="4">
    <source>
        <dbReference type="Google" id="ProtNLM"/>
    </source>
</evidence>
<reference evidence="2" key="1">
    <citation type="submission" date="2022-01" db="EMBL/GenBank/DDBJ databases">
        <title>Genome Sequence Resource for Two Populations of Ditylenchus destructor, the Migratory Endoparasitic Phytonematode.</title>
        <authorList>
            <person name="Zhang H."/>
            <person name="Lin R."/>
            <person name="Xie B."/>
        </authorList>
    </citation>
    <scope>NUCLEOTIDE SEQUENCE</scope>
    <source>
        <strain evidence="2">BazhouSP</strain>
    </source>
</reference>
<dbReference type="AlphaFoldDB" id="A0AAD4MME1"/>
<feature type="chain" id="PRO_5042049812" description="Defensin-like protein" evidence="1">
    <location>
        <begin position="17"/>
        <end position="115"/>
    </location>
</feature>
<protein>
    <recommendedName>
        <fullName evidence="4">Defensin-like protein</fullName>
    </recommendedName>
</protein>
<keyword evidence="3" id="KW-1185">Reference proteome</keyword>
<evidence type="ECO:0000256" key="1">
    <source>
        <dbReference type="SAM" id="SignalP"/>
    </source>
</evidence>
<evidence type="ECO:0000313" key="2">
    <source>
        <dbReference type="EMBL" id="KAI1699095.1"/>
    </source>
</evidence>
<comment type="caution">
    <text evidence="2">The sequence shown here is derived from an EMBL/GenBank/DDBJ whole genome shotgun (WGS) entry which is preliminary data.</text>
</comment>
<dbReference type="EMBL" id="JAKKPZ010000192">
    <property type="protein sequence ID" value="KAI1699095.1"/>
    <property type="molecule type" value="Genomic_DNA"/>
</dbReference>
<gene>
    <name evidence="2" type="ORF">DdX_17525</name>
</gene>
<name>A0AAD4MME1_9BILA</name>
<evidence type="ECO:0000313" key="3">
    <source>
        <dbReference type="Proteomes" id="UP001201812"/>
    </source>
</evidence>
<proteinExistence type="predicted"/>
<keyword evidence="1" id="KW-0732">Signal</keyword>
<accession>A0AAD4MME1</accession>